<accession>A0A2J6TGT1</accession>
<keyword evidence="2" id="KW-1185">Reference proteome</keyword>
<proteinExistence type="predicted"/>
<dbReference type="Proteomes" id="UP000235371">
    <property type="component" value="Unassembled WGS sequence"/>
</dbReference>
<dbReference type="AlphaFoldDB" id="A0A2J6TGT1"/>
<dbReference type="InParanoid" id="A0A2J6TGT1"/>
<gene>
    <name evidence="1" type="ORF">K444DRAFT_337574</name>
</gene>
<dbReference type="OrthoDB" id="3522399at2759"/>
<dbReference type="EMBL" id="KZ613783">
    <property type="protein sequence ID" value="PMD62223.1"/>
    <property type="molecule type" value="Genomic_DNA"/>
</dbReference>
<dbReference type="RefSeq" id="XP_024739127.1">
    <property type="nucleotide sequence ID" value="XM_024871996.1"/>
</dbReference>
<reference evidence="1 2" key="1">
    <citation type="submission" date="2016-04" db="EMBL/GenBank/DDBJ databases">
        <title>A degradative enzymes factory behind the ericoid mycorrhizal symbiosis.</title>
        <authorList>
            <consortium name="DOE Joint Genome Institute"/>
            <person name="Martino E."/>
            <person name="Morin E."/>
            <person name="Grelet G."/>
            <person name="Kuo A."/>
            <person name="Kohler A."/>
            <person name="Daghino S."/>
            <person name="Barry K."/>
            <person name="Choi C."/>
            <person name="Cichocki N."/>
            <person name="Clum A."/>
            <person name="Copeland A."/>
            <person name="Hainaut M."/>
            <person name="Haridas S."/>
            <person name="Labutti K."/>
            <person name="Lindquist E."/>
            <person name="Lipzen A."/>
            <person name="Khouja H.-R."/>
            <person name="Murat C."/>
            <person name="Ohm R."/>
            <person name="Olson A."/>
            <person name="Spatafora J."/>
            <person name="Veneault-Fourrey C."/>
            <person name="Henrissat B."/>
            <person name="Grigoriev I."/>
            <person name="Martin F."/>
            <person name="Perotto S."/>
        </authorList>
    </citation>
    <scope>NUCLEOTIDE SEQUENCE [LARGE SCALE GENOMIC DNA]</scope>
    <source>
        <strain evidence="1 2">E</strain>
    </source>
</reference>
<evidence type="ECO:0000313" key="1">
    <source>
        <dbReference type="EMBL" id="PMD62223.1"/>
    </source>
</evidence>
<organism evidence="1 2">
    <name type="scientific">Hyaloscypha bicolor E</name>
    <dbReference type="NCBI Taxonomy" id="1095630"/>
    <lineage>
        <taxon>Eukaryota</taxon>
        <taxon>Fungi</taxon>
        <taxon>Dikarya</taxon>
        <taxon>Ascomycota</taxon>
        <taxon>Pezizomycotina</taxon>
        <taxon>Leotiomycetes</taxon>
        <taxon>Helotiales</taxon>
        <taxon>Hyaloscyphaceae</taxon>
        <taxon>Hyaloscypha</taxon>
        <taxon>Hyaloscypha bicolor</taxon>
    </lineage>
</organism>
<sequence>MSTKDRLEKPDFIVAKDKRPGVDDYGNEYKYSPGDKVYLCTSGQQEGPYKIEAAENGKYTLCDDYGITVKSGRAYGEDELKLYDPFA</sequence>
<evidence type="ECO:0000313" key="2">
    <source>
        <dbReference type="Proteomes" id="UP000235371"/>
    </source>
</evidence>
<protein>
    <submittedName>
        <fullName evidence="1">Uncharacterized protein</fullName>
    </submittedName>
</protein>
<dbReference type="GeneID" id="36580078"/>
<name>A0A2J6TGT1_9HELO</name>